<protein>
    <submittedName>
        <fullName evidence="1">Uncharacterized protein</fullName>
    </submittedName>
</protein>
<comment type="caution">
    <text evidence="1">The sequence shown here is derived from an EMBL/GenBank/DDBJ whole genome shotgun (WGS) entry which is preliminary data.</text>
</comment>
<dbReference type="Proteomes" id="UP000286246">
    <property type="component" value="Unassembled WGS sequence"/>
</dbReference>
<name>A0A420BGE5_SPHD1</name>
<organism evidence="1 2">
    <name type="scientific">Sphingobacterium detergens</name>
    <dbReference type="NCBI Taxonomy" id="1145106"/>
    <lineage>
        <taxon>Bacteria</taxon>
        <taxon>Pseudomonadati</taxon>
        <taxon>Bacteroidota</taxon>
        <taxon>Sphingobacteriia</taxon>
        <taxon>Sphingobacteriales</taxon>
        <taxon>Sphingobacteriaceae</taxon>
        <taxon>Sphingobacterium</taxon>
    </lineage>
</organism>
<evidence type="ECO:0000313" key="2">
    <source>
        <dbReference type="Proteomes" id="UP000286246"/>
    </source>
</evidence>
<proteinExistence type="predicted"/>
<gene>
    <name evidence="1" type="ORF">DFQ12_0617</name>
</gene>
<dbReference type="EMBL" id="RAPY01000001">
    <property type="protein sequence ID" value="RKE55778.1"/>
    <property type="molecule type" value="Genomic_DNA"/>
</dbReference>
<reference evidence="1 2" key="1">
    <citation type="submission" date="2018-09" db="EMBL/GenBank/DDBJ databases">
        <title>Genomic Encyclopedia of Type Strains, Phase III (KMG-III): the genomes of soil and plant-associated and newly described type strains.</title>
        <authorList>
            <person name="Whitman W."/>
        </authorList>
    </citation>
    <scope>NUCLEOTIDE SEQUENCE [LARGE SCALE GENOMIC DNA]</scope>
    <source>
        <strain evidence="1 2">CECT 7938</strain>
    </source>
</reference>
<dbReference type="AlphaFoldDB" id="A0A420BGE5"/>
<accession>A0A420BGE5</accession>
<evidence type="ECO:0000313" key="1">
    <source>
        <dbReference type="EMBL" id="RKE55778.1"/>
    </source>
</evidence>
<sequence>MIFNATTDHNLKFRKSKKEYHIIIFDTNAEFYPDIKEGQIHDEN</sequence>
<keyword evidence="2" id="KW-1185">Reference proteome</keyword>